<dbReference type="KEGG" id="parq:DSM112329_01078"/>
<feature type="domain" description="UBP-type" evidence="1">
    <location>
        <begin position="3"/>
        <end position="93"/>
    </location>
</feature>
<gene>
    <name evidence="2" type="ORF">DSM112329_01078</name>
</gene>
<dbReference type="Pfam" id="PF02148">
    <property type="entry name" value="zf-UBP"/>
    <property type="match status" value="1"/>
</dbReference>
<dbReference type="AlphaFoldDB" id="A0AAU7ARI1"/>
<dbReference type="InterPro" id="IPR013083">
    <property type="entry name" value="Znf_RING/FYVE/PHD"/>
</dbReference>
<organism evidence="2">
    <name type="scientific">Paraconexibacter sp. AEG42_29</name>
    <dbReference type="NCBI Taxonomy" id="2997339"/>
    <lineage>
        <taxon>Bacteria</taxon>
        <taxon>Bacillati</taxon>
        <taxon>Actinomycetota</taxon>
        <taxon>Thermoleophilia</taxon>
        <taxon>Solirubrobacterales</taxon>
        <taxon>Paraconexibacteraceae</taxon>
        <taxon>Paraconexibacter</taxon>
    </lineage>
</organism>
<evidence type="ECO:0000313" key="2">
    <source>
        <dbReference type="EMBL" id="XAY04246.1"/>
    </source>
</evidence>
<dbReference type="Gene3D" id="3.30.40.10">
    <property type="entry name" value="Zinc/RING finger domain, C3HC4 (zinc finger)"/>
    <property type="match status" value="1"/>
</dbReference>
<proteinExistence type="predicted"/>
<dbReference type="EMBL" id="CP114014">
    <property type="protein sequence ID" value="XAY04246.1"/>
    <property type="molecule type" value="Genomic_DNA"/>
</dbReference>
<dbReference type="SUPFAM" id="SSF57850">
    <property type="entry name" value="RING/U-box"/>
    <property type="match status" value="1"/>
</dbReference>
<protein>
    <recommendedName>
        <fullName evidence="1">UBP-type domain-containing protein</fullName>
    </recommendedName>
</protein>
<dbReference type="PROSITE" id="PS50271">
    <property type="entry name" value="ZF_UBP"/>
    <property type="match status" value="1"/>
</dbReference>
<reference evidence="2" key="1">
    <citation type="submission" date="2022-12" db="EMBL/GenBank/DDBJ databases">
        <title>Paraconexibacter alkalitolerans sp. nov. and Baekduia alba sp. nov., isolated from soil and emended description of the genera Paraconexibacter (Chun et al., 2020) and Baekduia (An et al., 2020).</title>
        <authorList>
            <person name="Vieira S."/>
            <person name="Huber K.J."/>
            <person name="Geppert A."/>
            <person name="Wolf J."/>
            <person name="Neumann-Schaal M."/>
            <person name="Muesken M."/>
            <person name="Overmann J."/>
        </authorList>
    </citation>
    <scope>NUCLEOTIDE SEQUENCE</scope>
    <source>
        <strain evidence="2">AEG42_29</strain>
    </source>
</reference>
<name>A0AAU7ARI1_9ACTN</name>
<sequence>MAATCTHLDTIEHTEGRGDDAGCPDCLAVGGTWVHLRRCTACGRVGCCDSSPNTHATKHHAATGHPVIRSIEPGEQWLYCYPDDIAFTVDGVQ</sequence>
<accession>A0AAU7ARI1</accession>
<dbReference type="RefSeq" id="WP_354700788.1">
    <property type="nucleotide sequence ID" value="NZ_CP114014.1"/>
</dbReference>
<dbReference type="InterPro" id="IPR001607">
    <property type="entry name" value="Znf_UBP"/>
</dbReference>
<evidence type="ECO:0000259" key="1">
    <source>
        <dbReference type="PROSITE" id="PS50271"/>
    </source>
</evidence>
<dbReference type="GO" id="GO:0008270">
    <property type="term" value="F:zinc ion binding"/>
    <property type="evidence" value="ECO:0007669"/>
    <property type="project" value="InterPro"/>
</dbReference>